<keyword evidence="2" id="KW-0274">FAD</keyword>
<organism evidence="5 6">
    <name type="scientific">Klebsiella pneumoniae</name>
    <dbReference type="NCBI Taxonomy" id="573"/>
    <lineage>
        <taxon>Bacteria</taxon>
        <taxon>Pseudomonadati</taxon>
        <taxon>Pseudomonadota</taxon>
        <taxon>Gammaproteobacteria</taxon>
        <taxon>Enterobacterales</taxon>
        <taxon>Enterobacteriaceae</taxon>
        <taxon>Klebsiella/Raoultella group</taxon>
        <taxon>Klebsiella</taxon>
        <taxon>Klebsiella pneumoniae complex</taxon>
    </lineage>
</organism>
<dbReference type="Pfam" id="PF03450">
    <property type="entry name" value="CO_deh_flav_C"/>
    <property type="match status" value="1"/>
</dbReference>
<feature type="non-terminal residue" evidence="5">
    <location>
        <position position="80"/>
    </location>
</feature>
<dbReference type="SUPFAM" id="SSF56176">
    <property type="entry name" value="FAD-binding/transporter-associated domain-like"/>
    <property type="match status" value="1"/>
</dbReference>
<evidence type="ECO:0000313" key="5">
    <source>
        <dbReference type="EMBL" id="MDP0971760.1"/>
    </source>
</evidence>
<accession>A0AAW8AMX6</accession>
<sequence>IELRKGARVRRMPLHDFYLDYMKNQLEPGEFVQALAVPLDAARRQTRAYKISKRFDCDISALCAGLAIELDGEVVKSARL</sequence>
<dbReference type="InterPro" id="IPR036683">
    <property type="entry name" value="CO_DH_flav_C_dom_sf"/>
</dbReference>
<gene>
    <name evidence="5" type="ORF">Q6294_33010</name>
</gene>
<dbReference type="InterPro" id="IPR051312">
    <property type="entry name" value="Diverse_Substr_Oxidored"/>
</dbReference>
<feature type="non-terminal residue" evidence="5">
    <location>
        <position position="1"/>
    </location>
</feature>
<proteinExistence type="predicted"/>
<reference evidence="5" key="1">
    <citation type="submission" date="2023-07" db="EMBL/GenBank/DDBJ databases">
        <authorList>
            <person name="Peng Z."/>
        </authorList>
    </citation>
    <scope>NUCLEOTIDE SEQUENCE</scope>
    <source>
        <strain evidence="5">KP219</strain>
    </source>
</reference>
<dbReference type="PANTHER" id="PTHR42659:SF2">
    <property type="entry name" value="XANTHINE DEHYDROGENASE SUBUNIT C-RELATED"/>
    <property type="match status" value="1"/>
</dbReference>
<keyword evidence="1" id="KW-0285">Flavoprotein</keyword>
<dbReference type="EMBL" id="JAUUIA010001190">
    <property type="protein sequence ID" value="MDP0971760.1"/>
    <property type="molecule type" value="Genomic_DNA"/>
</dbReference>
<dbReference type="PANTHER" id="PTHR42659">
    <property type="entry name" value="XANTHINE DEHYDROGENASE SUBUNIT C-RELATED"/>
    <property type="match status" value="1"/>
</dbReference>
<protein>
    <submittedName>
        <fullName evidence="5">FAD binding domain-containing protein</fullName>
    </submittedName>
</protein>
<comment type="caution">
    <text evidence="5">The sequence shown here is derived from an EMBL/GenBank/DDBJ whole genome shotgun (WGS) entry which is preliminary data.</text>
</comment>
<dbReference type="InterPro" id="IPR005107">
    <property type="entry name" value="CO_DH_flav_C"/>
</dbReference>
<feature type="domain" description="CO dehydrogenase flavoprotein C-terminal" evidence="4">
    <location>
        <begin position="47"/>
        <end position="80"/>
    </location>
</feature>
<dbReference type="Proteomes" id="UP001244490">
    <property type="component" value="Unassembled WGS sequence"/>
</dbReference>
<dbReference type="GO" id="GO:0050660">
    <property type="term" value="F:flavin adenine dinucleotide binding"/>
    <property type="evidence" value="ECO:0007669"/>
    <property type="project" value="InterPro"/>
</dbReference>
<evidence type="ECO:0000256" key="1">
    <source>
        <dbReference type="ARBA" id="ARBA00022630"/>
    </source>
</evidence>
<evidence type="ECO:0000256" key="2">
    <source>
        <dbReference type="ARBA" id="ARBA00022827"/>
    </source>
</evidence>
<dbReference type="AlphaFoldDB" id="A0AAW8AMX6"/>
<evidence type="ECO:0000313" key="6">
    <source>
        <dbReference type="Proteomes" id="UP001244490"/>
    </source>
</evidence>
<dbReference type="GO" id="GO:0016491">
    <property type="term" value="F:oxidoreductase activity"/>
    <property type="evidence" value="ECO:0007669"/>
    <property type="project" value="UniProtKB-KW"/>
</dbReference>
<dbReference type="InterPro" id="IPR036318">
    <property type="entry name" value="FAD-bd_PCMH-like_sf"/>
</dbReference>
<evidence type="ECO:0000259" key="4">
    <source>
        <dbReference type="Pfam" id="PF03450"/>
    </source>
</evidence>
<keyword evidence="3" id="KW-0560">Oxidoreductase</keyword>
<dbReference type="SUPFAM" id="SSF55447">
    <property type="entry name" value="CO dehydrogenase flavoprotein C-terminal domain-like"/>
    <property type="match status" value="1"/>
</dbReference>
<evidence type="ECO:0000256" key="3">
    <source>
        <dbReference type="ARBA" id="ARBA00023002"/>
    </source>
</evidence>
<name>A0AAW8AMX6_KLEPN</name>